<evidence type="ECO:0000259" key="2">
    <source>
        <dbReference type="Pfam" id="PF13581"/>
    </source>
</evidence>
<feature type="domain" description="Histidine kinase/HSP90-like ATPase" evidence="2">
    <location>
        <begin position="32"/>
        <end position="151"/>
    </location>
</feature>
<dbReference type="InterPro" id="IPR036890">
    <property type="entry name" value="HATPase_C_sf"/>
</dbReference>
<dbReference type="AlphaFoldDB" id="A0A3B0C785"/>
<protein>
    <submittedName>
        <fullName evidence="3">ATP-binding protein</fullName>
    </submittedName>
</protein>
<accession>A0A3B0C785</accession>
<dbReference type="Pfam" id="PF13581">
    <property type="entry name" value="HATPase_c_2"/>
    <property type="match status" value="1"/>
</dbReference>
<dbReference type="PANTHER" id="PTHR35526">
    <property type="entry name" value="ANTI-SIGMA-F FACTOR RSBW-RELATED"/>
    <property type="match status" value="1"/>
</dbReference>
<evidence type="ECO:0000313" key="4">
    <source>
        <dbReference type="Proteomes" id="UP000282311"/>
    </source>
</evidence>
<gene>
    <name evidence="3" type="ORF">D7M11_22885</name>
</gene>
<dbReference type="GO" id="GO:0005524">
    <property type="term" value="F:ATP binding"/>
    <property type="evidence" value="ECO:0007669"/>
    <property type="project" value="UniProtKB-KW"/>
</dbReference>
<keyword evidence="4" id="KW-1185">Reference proteome</keyword>
<dbReference type="SUPFAM" id="SSF55874">
    <property type="entry name" value="ATPase domain of HSP90 chaperone/DNA topoisomerase II/histidine kinase"/>
    <property type="match status" value="1"/>
</dbReference>
<comment type="caution">
    <text evidence="3">The sequence shown here is derived from an EMBL/GenBank/DDBJ whole genome shotgun (WGS) entry which is preliminary data.</text>
</comment>
<dbReference type="EMBL" id="RBAH01000018">
    <property type="protein sequence ID" value="RKN78916.1"/>
    <property type="molecule type" value="Genomic_DNA"/>
</dbReference>
<reference evidence="3 4" key="1">
    <citation type="journal article" date="2007" name="Int. J. Syst. Evol. Microbiol.">
        <title>Paenibacillus ginsengarvi sp. nov., isolated from soil from ginseng cultivation.</title>
        <authorList>
            <person name="Yoon M.H."/>
            <person name="Ten L.N."/>
            <person name="Im W.T."/>
        </authorList>
    </citation>
    <scope>NUCLEOTIDE SEQUENCE [LARGE SCALE GENOMIC DNA]</scope>
    <source>
        <strain evidence="3 4">KCTC 13059</strain>
    </source>
</reference>
<dbReference type="CDD" id="cd16936">
    <property type="entry name" value="HATPase_RsbW-like"/>
    <property type="match status" value="1"/>
</dbReference>
<keyword evidence="3" id="KW-0067">ATP-binding</keyword>
<dbReference type="GO" id="GO:0004674">
    <property type="term" value="F:protein serine/threonine kinase activity"/>
    <property type="evidence" value="ECO:0007669"/>
    <property type="project" value="UniProtKB-KW"/>
</dbReference>
<keyword evidence="1" id="KW-0723">Serine/threonine-protein kinase</keyword>
<keyword evidence="3" id="KW-0547">Nucleotide-binding</keyword>
<dbReference type="OrthoDB" id="9798941at2"/>
<dbReference type="InterPro" id="IPR003594">
    <property type="entry name" value="HATPase_dom"/>
</dbReference>
<keyword evidence="1" id="KW-0418">Kinase</keyword>
<dbReference type="PANTHER" id="PTHR35526:SF3">
    <property type="entry name" value="ANTI-SIGMA-F FACTOR RSBW"/>
    <property type="match status" value="1"/>
</dbReference>
<evidence type="ECO:0000256" key="1">
    <source>
        <dbReference type="ARBA" id="ARBA00022527"/>
    </source>
</evidence>
<keyword evidence="1" id="KW-0808">Transferase</keyword>
<name>A0A3B0C785_9BACL</name>
<proteinExistence type="predicted"/>
<dbReference type="Gene3D" id="3.30.565.10">
    <property type="entry name" value="Histidine kinase-like ATPase, C-terminal domain"/>
    <property type="match status" value="1"/>
</dbReference>
<dbReference type="InterPro" id="IPR050267">
    <property type="entry name" value="Anti-sigma-factor_SerPK"/>
</dbReference>
<dbReference type="Proteomes" id="UP000282311">
    <property type="component" value="Unassembled WGS sequence"/>
</dbReference>
<evidence type="ECO:0000313" key="3">
    <source>
        <dbReference type="EMBL" id="RKN78916.1"/>
    </source>
</evidence>
<dbReference type="RefSeq" id="WP_120749584.1">
    <property type="nucleotide sequence ID" value="NZ_RBAH01000018.1"/>
</dbReference>
<sequence length="171" mass="19139">MNSYILKMGLRSERRCQVAEERWIVDAEWIVPSEFGQEKRISARLTACLDACGLYADRLDDMITAVTEAILNASEHGNGLDPGRLVRVQARISEERAVYRVLDEGGGFPFEAWDAAKLAETTCSRKLYEDNPRGWGLKLMLLLADRVGFGREAGSFYTEIEFRNGSLTGGL</sequence>
<organism evidence="3 4">
    <name type="scientific">Paenibacillus ginsengarvi</name>
    <dbReference type="NCBI Taxonomy" id="400777"/>
    <lineage>
        <taxon>Bacteria</taxon>
        <taxon>Bacillati</taxon>
        <taxon>Bacillota</taxon>
        <taxon>Bacilli</taxon>
        <taxon>Bacillales</taxon>
        <taxon>Paenibacillaceae</taxon>
        <taxon>Paenibacillus</taxon>
    </lineage>
</organism>